<evidence type="ECO:0000313" key="3">
    <source>
        <dbReference type="Proteomes" id="UP000248745"/>
    </source>
</evidence>
<dbReference type="EMBL" id="QKTW01000020">
    <property type="protein sequence ID" value="PZF72039.1"/>
    <property type="molecule type" value="Genomic_DNA"/>
</dbReference>
<keyword evidence="3" id="KW-1185">Reference proteome</keyword>
<dbReference type="Pfam" id="PF00535">
    <property type="entry name" value="Glycos_transf_2"/>
    <property type="match status" value="1"/>
</dbReference>
<feature type="domain" description="Glycosyltransferase 2-like" evidence="1">
    <location>
        <begin position="11"/>
        <end position="179"/>
    </location>
</feature>
<dbReference type="Gene3D" id="3.90.550.10">
    <property type="entry name" value="Spore Coat Polysaccharide Biosynthesis Protein SpsA, Chain A"/>
    <property type="match status" value="1"/>
</dbReference>
<dbReference type="InterPro" id="IPR029044">
    <property type="entry name" value="Nucleotide-diphossugar_trans"/>
</dbReference>
<dbReference type="PANTHER" id="PTHR22916">
    <property type="entry name" value="GLYCOSYLTRANSFERASE"/>
    <property type="match status" value="1"/>
</dbReference>
<accession>A0A2W2B724</accession>
<sequence>MSTMNTTPLVSVIMCNYNNAPWVIEALNSVATQTYKNIEIIVLDDCSKDNSPSLIEEWLKTYTGTFKFIRHERNMGICITANDGIAASSGKYICFLATDDIMLPEKTAEQAALLEQAGQDVGMVYSDARLIQDDGRPIYGNFIQRYRQDFIWPPSGWIFDDIIKGNYIPGMATLIRKSVIDAIGSFDPTLSYEDFDMWLRIAEKYQIIFQNKQTVKYRIRKGSLMHSSKNFNPSQVRIFAKFIDHATARRALFDIAVASYIVRDKESILQLRSLNEVIPGISTILKLWDVKFPHFIGKRIVARLKYKDLSNSVNVLT</sequence>
<protein>
    <recommendedName>
        <fullName evidence="1">Glycosyltransferase 2-like domain-containing protein</fullName>
    </recommendedName>
</protein>
<evidence type="ECO:0000259" key="1">
    <source>
        <dbReference type="Pfam" id="PF00535"/>
    </source>
</evidence>
<comment type="caution">
    <text evidence="2">The sequence shown here is derived from an EMBL/GenBank/DDBJ whole genome shotgun (WGS) entry which is preliminary data.</text>
</comment>
<reference evidence="2 3" key="1">
    <citation type="submission" date="2018-06" db="EMBL/GenBank/DDBJ databases">
        <title>Mucibacter soli gen. nov., sp. nov., a new member of the family Chitinophagaceae producing mucin.</title>
        <authorList>
            <person name="Kim M.-K."/>
            <person name="Park S."/>
            <person name="Kim T.-S."/>
            <person name="Joung Y."/>
            <person name="Han J.-H."/>
            <person name="Kim S.B."/>
        </authorList>
    </citation>
    <scope>NUCLEOTIDE SEQUENCE [LARGE SCALE GENOMIC DNA]</scope>
    <source>
        <strain evidence="2 3">R1-15</strain>
    </source>
</reference>
<proteinExistence type="predicted"/>
<evidence type="ECO:0000313" key="2">
    <source>
        <dbReference type="EMBL" id="PZF72039.1"/>
    </source>
</evidence>
<dbReference type="Proteomes" id="UP000248745">
    <property type="component" value="Unassembled WGS sequence"/>
</dbReference>
<dbReference type="PANTHER" id="PTHR22916:SF3">
    <property type="entry name" value="UDP-GLCNAC:BETAGAL BETA-1,3-N-ACETYLGLUCOSAMINYLTRANSFERASE-LIKE PROTEIN 1"/>
    <property type="match status" value="1"/>
</dbReference>
<dbReference type="SUPFAM" id="SSF53448">
    <property type="entry name" value="Nucleotide-diphospho-sugar transferases"/>
    <property type="match status" value="1"/>
</dbReference>
<dbReference type="InterPro" id="IPR001173">
    <property type="entry name" value="Glyco_trans_2-like"/>
</dbReference>
<name>A0A2W2B724_9BACT</name>
<organism evidence="2 3">
    <name type="scientific">Taibaiella soli</name>
    <dbReference type="NCBI Taxonomy" id="1649169"/>
    <lineage>
        <taxon>Bacteria</taxon>
        <taxon>Pseudomonadati</taxon>
        <taxon>Bacteroidota</taxon>
        <taxon>Chitinophagia</taxon>
        <taxon>Chitinophagales</taxon>
        <taxon>Chitinophagaceae</taxon>
        <taxon>Taibaiella</taxon>
    </lineage>
</organism>
<dbReference type="OrthoDB" id="9802649at2"/>
<dbReference type="AlphaFoldDB" id="A0A2W2B724"/>
<dbReference type="GO" id="GO:0016758">
    <property type="term" value="F:hexosyltransferase activity"/>
    <property type="evidence" value="ECO:0007669"/>
    <property type="project" value="UniProtKB-ARBA"/>
</dbReference>
<gene>
    <name evidence="2" type="ORF">DN068_15500</name>
</gene>